<dbReference type="GO" id="GO:0016491">
    <property type="term" value="F:oxidoreductase activity"/>
    <property type="evidence" value="ECO:0007669"/>
    <property type="project" value="InterPro"/>
</dbReference>
<reference evidence="1 2" key="1">
    <citation type="submission" date="2016-03" db="EMBL/GenBank/DDBJ databases">
        <title>Cyphomyrmex costatus WGS genome.</title>
        <authorList>
            <person name="Nygaard S."/>
            <person name="Hu H."/>
            <person name="Boomsma J."/>
            <person name="Zhang G."/>
        </authorList>
    </citation>
    <scope>NUCLEOTIDE SEQUENCE [LARGE SCALE GENOMIC DNA]</scope>
    <source>
        <strain evidence="1">MS0001</strain>
        <tissue evidence="1">Whole body</tissue>
    </source>
</reference>
<dbReference type="EMBL" id="KQ978069">
    <property type="protein sequence ID" value="KYM97348.1"/>
    <property type="molecule type" value="Genomic_DNA"/>
</dbReference>
<evidence type="ECO:0008006" key="3">
    <source>
        <dbReference type="Google" id="ProtNLM"/>
    </source>
</evidence>
<dbReference type="Proteomes" id="UP000078542">
    <property type="component" value="Unassembled WGS sequence"/>
</dbReference>
<accession>A0A151IC06</accession>
<dbReference type="InterPro" id="IPR016161">
    <property type="entry name" value="Ald_DH/histidinol_DH"/>
</dbReference>
<gene>
    <name evidence="1" type="ORF">ALC62_11952</name>
</gene>
<organism evidence="1 2">
    <name type="scientific">Cyphomyrmex costatus</name>
    <dbReference type="NCBI Taxonomy" id="456900"/>
    <lineage>
        <taxon>Eukaryota</taxon>
        <taxon>Metazoa</taxon>
        <taxon>Ecdysozoa</taxon>
        <taxon>Arthropoda</taxon>
        <taxon>Hexapoda</taxon>
        <taxon>Insecta</taxon>
        <taxon>Pterygota</taxon>
        <taxon>Neoptera</taxon>
        <taxon>Endopterygota</taxon>
        <taxon>Hymenoptera</taxon>
        <taxon>Apocrita</taxon>
        <taxon>Aculeata</taxon>
        <taxon>Formicoidea</taxon>
        <taxon>Formicidae</taxon>
        <taxon>Myrmicinae</taxon>
        <taxon>Cyphomyrmex</taxon>
    </lineage>
</organism>
<dbReference type="InterPro" id="IPR016162">
    <property type="entry name" value="Ald_DH_N"/>
</dbReference>
<dbReference type="SUPFAM" id="SSF53720">
    <property type="entry name" value="ALDH-like"/>
    <property type="match status" value="1"/>
</dbReference>
<dbReference type="AlphaFoldDB" id="A0A151IC06"/>
<name>A0A151IC06_9HYME</name>
<protein>
    <recommendedName>
        <fullName evidence="3">Aldehyde dehydrogenase domain-containing protein</fullName>
    </recommendedName>
</protein>
<proteinExistence type="predicted"/>
<keyword evidence="2" id="KW-1185">Reference proteome</keyword>
<evidence type="ECO:0000313" key="1">
    <source>
        <dbReference type="EMBL" id="KYM97348.1"/>
    </source>
</evidence>
<evidence type="ECO:0000313" key="2">
    <source>
        <dbReference type="Proteomes" id="UP000078542"/>
    </source>
</evidence>
<sequence>MDLQYIKKCYINLDYEELKSKRSTASMEIYTMCKKIKLKHITFVDRLEKTLLILESHKSLFNSICNHVDIPEAIITYINYYKINLHKSNRVTTEKIKRNEIIWSLILTLLNFCAKDDIQYFLETCIITNSLADNDLYNETYKELLSEPIKCNFLSLMHKTFSYFTESAIHVFKSKQQLFTPPISHIINVTSIWSEDIVAAKNLAASLDRNIVLINTLEFYETMIIMPYIEMFKIPLCDSNFNDEHHIINMIKPIVHCKKKLTPANPTYNYMFYDGTWQKPVQNTYWLYNNTILRANATKDDISRCFESAMKGFKVWSELSTESRMQMLSKLAFLLEYISKPELSKIVFKWIKFPHWYKKSLLPQHGRSLVVITRKPKGIITLMEKKEADLFCKLTQSLIIGNSVVVICIAKSCNIAEYCNLFLSSGIPPGVINMLTCENVKPLKECYNALELSEIYHQFTVSKQVATMI</sequence>
<dbReference type="STRING" id="456900.A0A151IC06"/>
<dbReference type="Gene3D" id="3.40.605.10">
    <property type="entry name" value="Aldehyde Dehydrogenase, Chain A, domain 1"/>
    <property type="match status" value="1"/>
</dbReference>